<dbReference type="PANTHER" id="PTHR23267">
    <property type="entry name" value="IMMUNOGLOBULIN LIGHT CHAIN"/>
    <property type="match status" value="1"/>
</dbReference>
<keyword evidence="1" id="KW-0732">Signal</keyword>
<dbReference type="SMART" id="SM00406">
    <property type="entry name" value="IGv"/>
    <property type="match status" value="1"/>
</dbReference>
<proteinExistence type="predicted"/>
<dbReference type="AlphaFoldDB" id="A0A8B9GTW6"/>
<feature type="domain" description="Ig-like" evidence="2">
    <location>
        <begin position="34"/>
        <end position="127"/>
    </location>
</feature>
<dbReference type="Pfam" id="PF07686">
    <property type="entry name" value="V-set"/>
    <property type="match status" value="1"/>
</dbReference>
<sequence>MTESCCPATSPTATMTFFSIFIWTLTLWIQGSSAQVTVTQSPSETTTTSGTTVSIRCRTNRAVYSWNGMDYQAWYQHKPGEAPKLLIFDGNRKPSGAPDRFSGSGSGSDFTLIISNIQPEDAADYHCHCVHQMNSLGPYTQCYRAVQKTPHSHTALLQLHLLQAGGATTHLRPFQQSPVSVELSGLIKLFIFYYFYYS</sequence>
<dbReference type="InterPro" id="IPR013106">
    <property type="entry name" value="Ig_V-set"/>
</dbReference>
<dbReference type="SMART" id="SM00409">
    <property type="entry name" value="IG"/>
    <property type="match status" value="1"/>
</dbReference>
<dbReference type="Ensembl" id="ENSAMXT00005002998.1">
    <property type="protein sequence ID" value="ENSAMXP00005002661.1"/>
    <property type="gene ID" value="ENSAMXG00005001568.1"/>
</dbReference>
<reference evidence="3" key="1">
    <citation type="submission" date="2025-08" db="UniProtKB">
        <authorList>
            <consortium name="Ensembl"/>
        </authorList>
    </citation>
    <scope>IDENTIFICATION</scope>
</reference>
<dbReference type="InterPro" id="IPR003599">
    <property type="entry name" value="Ig_sub"/>
</dbReference>
<name>A0A8B9GTW6_ASTMX</name>
<dbReference type="FunFam" id="2.60.40.10:FF:001230">
    <property type="entry name" value="Immunoglobulin kappa variable 8-16"/>
    <property type="match status" value="1"/>
</dbReference>
<dbReference type="SUPFAM" id="SSF48726">
    <property type="entry name" value="Immunoglobulin"/>
    <property type="match status" value="1"/>
</dbReference>
<evidence type="ECO:0000313" key="3">
    <source>
        <dbReference type="Ensembl" id="ENSAMXP00005002661.1"/>
    </source>
</evidence>
<feature type="chain" id="PRO_5034901583" description="Ig-like domain-containing protein" evidence="1">
    <location>
        <begin position="35"/>
        <end position="198"/>
    </location>
</feature>
<evidence type="ECO:0000259" key="2">
    <source>
        <dbReference type="PROSITE" id="PS50835"/>
    </source>
</evidence>
<dbReference type="InterPro" id="IPR007110">
    <property type="entry name" value="Ig-like_dom"/>
</dbReference>
<protein>
    <recommendedName>
        <fullName evidence="2">Ig-like domain-containing protein</fullName>
    </recommendedName>
</protein>
<evidence type="ECO:0000313" key="4">
    <source>
        <dbReference type="Proteomes" id="UP000694621"/>
    </source>
</evidence>
<dbReference type="InterPro" id="IPR050150">
    <property type="entry name" value="IgV_Light_Chain"/>
</dbReference>
<organism evidence="3 4">
    <name type="scientific">Astyanax mexicanus</name>
    <name type="common">Blind cave fish</name>
    <name type="synonym">Astyanax fasciatus mexicanus</name>
    <dbReference type="NCBI Taxonomy" id="7994"/>
    <lineage>
        <taxon>Eukaryota</taxon>
        <taxon>Metazoa</taxon>
        <taxon>Chordata</taxon>
        <taxon>Craniata</taxon>
        <taxon>Vertebrata</taxon>
        <taxon>Euteleostomi</taxon>
        <taxon>Actinopterygii</taxon>
        <taxon>Neopterygii</taxon>
        <taxon>Teleostei</taxon>
        <taxon>Ostariophysi</taxon>
        <taxon>Characiformes</taxon>
        <taxon>Characoidei</taxon>
        <taxon>Acestrorhamphidae</taxon>
        <taxon>Acestrorhamphinae</taxon>
        <taxon>Astyanax</taxon>
    </lineage>
</organism>
<dbReference type="InterPro" id="IPR013783">
    <property type="entry name" value="Ig-like_fold"/>
</dbReference>
<dbReference type="Proteomes" id="UP000694621">
    <property type="component" value="Unplaced"/>
</dbReference>
<feature type="signal peptide" evidence="1">
    <location>
        <begin position="1"/>
        <end position="34"/>
    </location>
</feature>
<evidence type="ECO:0000256" key="1">
    <source>
        <dbReference type="SAM" id="SignalP"/>
    </source>
</evidence>
<dbReference type="PROSITE" id="PS50835">
    <property type="entry name" value="IG_LIKE"/>
    <property type="match status" value="1"/>
</dbReference>
<dbReference type="Gene3D" id="2.60.40.10">
    <property type="entry name" value="Immunoglobulins"/>
    <property type="match status" value="1"/>
</dbReference>
<accession>A0A8B9GTW6</accession>
<dbReference type="InterPro" id="IPR036179">
    <property type="entry name" value="Ig-like_dom_sf"/>
</dbReference>